<accession>A0A0A9BMP6</accession>
<reference evidence="1" key="1">
    <citation type="submission" date="2014-09" db="EMBL/GenBank/DDBJ databases">
        <authorList>
            <person name="Magalhaes I.L.F."/>
            <person name="Oliveira U."/>
            <person name="Santos F.R."/>
            <person name="Vidigal T.H.D.A."/>
            <person name="Brescovit A.D."/>
            <person name="Santos A.J."/>
        </authorList>
    </citation>
    <scope>NUCLEOTIDE SEQUENCE</scope>
    <source>
        <tissue evidence="1">Shoot tissue taken approximately 20 cm above the soil surface</tissue>
    </source>
</reference>
<reference evidence="1" key="2">
    <citation type="journal article" date="2015" name="Data Brief">
        <title>Shoot transcriptome of the giant reed, Arundo donax.</title>
        <authorList>
            <person name="Barrero R.A."/>
            <person name="Guerrero F.D."/>
            <person name="Moolhuijzen P."/>
            <person name="Goolsby J.A."/>
            <person name="Tidwell J."/>
            <person name="Bellgard S.E."/>
            <person name="Bellgard M.I."/>
        </authorList>
    </citation>
    <scope>NUCLEOTIDE SEQUENCE</scope>
    <source>
        <tissue evidence="1">Shoot tissue taken approximately 20 cm above the soil surface</tissue>
    </source>
</reference>
<evidence type="ECO:0000313" key="1">
    <source>
        <dbReference type="EMBL" id="JAD64601.1"/>
    </source>
</evidence>
<organism evidence="1">
    <name type="scientific">Arundo donax</name>
    <name type="common">Giant reed</name>
    <name type="synonym">Donax arundinaceus</name>
    <dbReference type="NCBI Taxonomy" id="35708"/>
    <lineage>
        <taxon>Eukaryota</taxon>
        <taxon>Viridiplantae</taxon>
        <taxon>Streptophyta</taxon>
        <taxon>Embryophyta</taxon>
        <taxon>Tracheophyta</taxon>
        <taxon>Spermatophyta</taxon>
        <taxon>Magnoliopsida</taxon>
        <taxon>Liliopsida</taxon>
        <taxon>Poales</taxon>
        <taxon>Poaceae</taxon>
        <taxon>PACMAD clade</taxon>
        <taxon>Arundinoideae</taxon>
        <taxon>Arundineae</taxon>
        <taxon>Arundo</taxon>
    </lineage>
</organism>
<sequence>MVLRWCRLHLAPRFSLITQ</sequence>
<dbReference type="AlphaFoldDB" id="A0A0A9BMP6"/>
<dbReference type="EMBL" id="GBRH01233294">
    <property type="protein sequence ID" value="JAD64601.1"/>
    <property type="molecule type" value="Transcribed_RNA"/>
</dbReference>
<name>A0A0A9BMP6_ARUDO</name>
<protein>
    <submittedName>
        <fullName evidence="1">Uncharacterized protein</fullName>
    </submittedName>
</protein>
<proteinExistence type="predicted"/>